<accession>A0A7Y8XZU4</accession>
<name>A0A7Y8XZU4_9FLAO</name>
<dbReference type="RefSeq" id="WP_176004799.1">
    <property type="nucleotide sequence ID" value="NZ_JABWMI010000005.1"/>
</dbReference>
<dbReference type="PROSITE" id="PS51257">
    <property type="entry name" value="PROKAR_LIPOPROTEIN"/>
    <property type="match status" value="1"/>
</dbReference>
<reference evidence="1 2" key="1">
    <citation type="submission" date="2020-07" db="EMBL/GenBank/DDBJ databases">
        <authorList>
            <person name="Sun Q."/>
        </authorList>
    </citation>
    <scope>NUCLEOTIDE SEQUENCE [LARGE SCALE GENOMIC DNA]</scope>
    <source>
        <strain evidence="1 2">MAH-1</strain>
    </source>
</reference>
<protein>
    <submittedName>
        <fullName evidence="1">Uncharacterized protein</fullName>
    </submittedName>
</protein>
<dbReference type="Proteomes" id="UP000535020">
    <property type="component" value="Unassembled WGS sequence"/>
</dbReference>
<dbReference type="EMBL" id="JACBJI010000001">
    <property type="protein sequence ID" value="NYA69984.1"/>
    <property type="molecule type" value="Genomic_DNA"/>
</dbReference>
<proteinExistence type="predicted"/>
<gene>
    <name evidence="1" type="ORF">HZF10_03555</name>
</gene>
<sequence length="195" mass="21696">MKKFTHLAIALSALFLASCDDEDGFYNEKYIDVPNLVQVEAQDVYQVGDNMYIFADFSRYLDEPGFSTPLDIFKTTSGAQGFVFSYTFEREVSPGVWQPVSTTTQEMHVVNGSVQAGSFVLATAVYDATDESYEYYAGFPLDAVGNYRISFGVNSDSTNEIELRSKTQGNNLFLNIISGTSQLDNSGFYHFTVTN</sequence>
<comment type="caution">
    <text evidence="1">The sequence shown here is derived from an EMBL/GenBank/DDBJ whole genome shotgun (WGS) entry which is preliminary data.</text>
</comment>
<organism evidence="1 2">
    <name type="scientific">Flavobacterium agri</name>
    <dbReference type="NCBI Taxonomy" id="2743471"/>
    <lineage>
        <taxon>Bacteria</taxon>
        <taxon>Pseudomonadati</taxon>
        <taxon>Bacteroidota</taxon>
        <taxon>Flavobacteriia</taxon>
        <taxon>Flavobacteriales</taxon>
        <taxon>Flavobacteriaceae</taxon>
        <taxon>Flavobacterium</taxon>
    </lineage>
</organism>
<evidence type="ECO:0000313" key="1">
    <source>
        <dbReference type="EMBL" id="NYA69984.1"/>
    </source>
</evidence>
<keyword evidence="2" id="KW-1185">Reference proteome</keyword>
<evidence type="ECO:0000313" key="2">
    <source>
        <dbReference type="Proteomes" id="UP000535020"/>
    </source>
</evidence>
<dbReference type="AlphaFoldDB" id="A0A7Y8XZU4"/>